<dbReference type="SUPFAM" id="SSF55874">
    <property type="entry name" value="ATPase domain of HSP90 chaperone/DNA topoisomerase II/histidine kinase"/>
    <property type="match status" value="1"/>
</dbReference>
<dbReference type="EMBL" id="APGJ01000007">
    <property type="protein sequence ID" value="EYD71398.1"/>
    <property type="molecule type" value="Genomic_DNA"/>
</dbReference>
<proteinExistence type="predicted"/>
<keyword evidence="4" id="KW-1185">Reference proteome</keyword>
<dbReference type="STRING" id="1122180.Lokhon_03047"/>
<name>A0A017HB65_9RHOB</name>
<evidence type="ECO:0000313" key="3">
    <source>
        <dbReference type="EMBL" id="EYD71398.1"/>
    </source>
</evidence>
<feature type="domain" description="Histidine kinase/HSP90-like ATPase" evidence="2">
    <location>
        <begin position="2"/>
        <end position="41"/>
    </location>
</feature>
<dbReference type="Pfam" id="PF02518">
    <property type="entry name" value="HATPase_c"/>
    <property type="match status" value="1"/>
</dbReference>
<dbReference type="InterPro" id="IPR036890">
    <property type="entry name" value="HATPase_C_sf"/>
</dbReference>
<dbReference type="Proteomes" id="UP000025047">
    <property type="component" value="Unassembled WGS sequence"/>
</dbReference>
<evidence type="ECO:0000256" key="1">
    <source>
        <dbReference type="SAM" id="MobiDB-lite"/>
    </source>
</evidence>
<dbReference type="HOGENOM" id="CLU_2770943_0_0_5"/>
<sequence length="69" mass="7274">MVSILDDGPGIPEAQLGAMFDPFMRGDNSRSLDTGGAGLGAVDRARHHPRPMAARSRCRTAPKAGSRRG</sequence>
<organism evidence="3 4">
    <name type="scientific">Limimaricola hongkongensis DSM 17492</name>
    <dbReference type="NCBI Taxonomy" id="1122180"/>
    <lineage>
        <taxon>Bacteria</taxon>
        <taxon>Pseudomonadati</taxon>
        <taxon>Pseudomonadota</taxon>
        <taxon>Alphaproteobacteria</taxon>
        <taxon>Rhodobacterales</taxon>
        <taxon>Paracoccaceae</taxon>
        <taxon>Limimaricola</taxon>
    </lineage>
</organism>
<protein>
    <recommendedName>
        <fullName evidence="2">Histidine kinase/HSP90-like ATPase domain-containing protein</fullName>
    </recommendedName>
</protein>
<evidence type="ECO:0000259" key="2">
    <source>
        <dbReference type="Pfam" id="PF02518"/>
    </source>
</evidence>
<accession>A0A017HB65</accession>
<dbReference type="Gene3D" id="3.30.565.10">
    <property type="entry name" value="Histidine kinase-like ATPase, C-terminal domain"/>
    <property type="match status" value="1"/>
</dbReference>
<dbReference type="InterPro" id="IPR003594">
    <property type="entry name" value="HATPase_dom"/>
</dbReference>
<reference evidence="3 4" key="1">
    <citation type="submission" date="2013-03" db="EMBL/GenBank/DDBJ databases">
        <authorList>
            <person name="Fiebig A."/>
            <person name="Goeker M."/>
            <person name="Klenk H.-P.P."/>
        </authorList>
    </citation>
    <scope>NUCLEOTIDE SEQUENCE [LARGE SCALE GENOMIC DNA]</scope>
    <source>
        <strain evidence="3 4">DSM 17492</strain>
    </source>
</reference>
<feature type="compositionally biased region" description="Basic residues" evidence="1">
    <location>
        <begin position="45"/>
        <end position="69"/>
    </location>
</feature>
<dbReference type="PATRIC" id="fig|1122180.6.peg.3025"/>
<comment type="caution">
    <text evidence="3">The sequence shown here is derived from an EMBL/GenBank/DDBJ whole genome shotgun (WGS) entry which is preliminary data.</text>
</comment>
<gene>
    <name evidence="3" type="ORF">Lokhon_03047</name>
</gene>
<evidence type="ECO:0000313" key="4">
    <source>
        <dbReference type="Proteomes" id="UP000025047"/>
    </source>
</evidence>
<dbReference type="AlphaFoldDB" id="A0A017HB65"/>
<feature type="region of interest" description="Disordered" evidence="1">
    <location>
        <begin position="27"/>
        <end position="69"/>
    </location>
</feature>